<keyword evidence="6 10" id="KW-0812">Transmembrane</keyword>
<dbReference type="CDD" id="cd00082">
    <property type="entry name" value="HisKA"/>
    <property type="match status" value="1"/>
</dbReference>
<evidence type="ECO:0000256" key="2">
    <source>
        <dbReference type="ARBA" id="ARBA00004236"/>
    </source>
</evidence>
<dbReference type="EMBL" id="BKAL01000014">
    <property type="protein sequence ID" value="GEP70648.1"/>
    <property type="molecule type" value="Genomic_DNA"/>
</dbReference>
<dbReference type="InterPro" id="IPR003594">
    <property type="entry name" value="HATPase_dom"/>
</dbReference>
<dbReference type="RefSeq" id="WP_223203717.1">
    <property type="nucleotide sequence ID" value="NZ_BAABBJ010000016.1"/>
</dbReference>
<dbReference type="PRINTS" id="PR00344">
    <property type="entry name" value="BCTRLSENSOR"/>
</dbReference>
<dbReference type="PROSITE" id="PS50109">
    <property type="entry name" value="HIS_KIN"/>
    <property type="match status" value="1"/>
</dbReference>
<keyword evidence="9" id="KW-0902">Two-component regulatory system</keyword>
<feature type="domain" description="Histidine kinase" evidence="11">
    <location>
        <begin position="157"/>
        <end position="373"/>
    </location>
</feature>
<dbReference type="SMART" id="SM00387">
    <property type="entry name" value="HATPase_c"/>
    <property type="match status" value="1"/>
</dbReference>
<evidence type="ECO:0000256" key="6">
    <source>
        <dbReference type="ARBA" id="ARBA00022692"/>
    </source>
</evidence>
<dbReference type="InterPro" id="IPR036097">
    <property type="entry name" value="HisK_dim/P_sf"/>
</dbReference>
<evidence type="ECO:0000256" key="7">
    <source>
        <dbReference type="ARBA" id="ARBA00022777"/>
    </source>
</evidence>
<sequence>MRADLSRWWSRRGLAARLLVALGVVTLTGTLTAWLVAAATGPSLFHEHMVRAGLDAHDEAVLHAEEAFTSASALSLAVALLTAVVASLAVSVVLTRRIGGSVGSLAAAARRVGAGQYDAPVTSAGLGTEFEELAASFSGMAARLAEAERLRARLLADVAHEVRTPVATIDAYLEAVEDGVQPLDEATVHLLREQGRRLTRLADDLAAVTRAESGDLHLDRRRTPAADLVHAAVRAGAERAATAHVQLTAAVEPDAPSVEVDGHRLAQVLDNLVTNALRHTPTGGHVTVSARAGSSGRLELQVRDDGEGISPEHLPHVFERFYRADTARDRARGGSGIGLAISKALVEAHGGTITADSAGPGQGAVFTVELPTA</sequence>
<comment type="subcellular location">
    <subcellularLocation>
        <location evidence="2">Cell membrane</location>
    </subcellularLocation>
</comment>
<dbReference type="PANTHER" id="PTHR43547">
    <property type="entry name" value="TWO-COMPONENT HISTIDINE KINASE"/>
    <property type="match status" value="1"/>
</dbReference>
<dbReference type="SUPFAM" id="SSF47384">
    <property type="entry name" value="Homodimeric domain of signal transducing histidine kinase"/>
    <property type="match status" value="1"/>
</dbReference>
<reference evidence="13 14" key="1">
    <citation type="submission" date="2019-07" db="EMBL/GenBank/DDBJ databases">
        <title>Whole genome shotgun sequence of Cellulomonas soli NBRC 109434.</title>
        <authorList>
            <person name="Hosoyama A."/>
            <person name="Uohara A."/>
            <person name="Ohji S."/>
            <person name="Ichikawa N."/>
        </authorList>
    </citation>
    <scope>NUCLEOTIDE SEQUENCE [LARGE SCALE GENOMIC DNA]</scope>
    <source>
        <strain evidence="13 14">NBRC 109434</strain>
    </source>
</reference>
<keyword evidence="14" id="KW-1185">Reference proteome</keyword>
<dbReference type="Gene3D" id="3.30.565.10">
    <property type="entry name" value="Histidine kinase-like ATPase, C-terminal domain"/>
    <property type="match status" value="1"/>
</dbReference>
<evidence type="ECO:0000313" key="14">
    <source>
        <dbReference type="Proteomes" id="UP000321798"/>
    </source>
</evidence>
<dbReference type="GO" id="GO:0005886">
    <property type="term" value="C:plasma membrane"/>
    <property type="evidence" value="ECO:0007669"/>
    <property type="project" value="UniProtKB-SubCell"/>
</dbReference>
<evidence type="ECO:0000256" key="10">
    <source>
        <dbReference type="SAM" id="Phobius"/>
    </source>
</evidence>
<dbReference type="SMART" id="SM00388">
    <property type="entry name" value="HisKA"/>
    <property type="match status" value="1"/>
</dbReference>
<keyword evidence="4" id="KW-0597">Phosphoprotein</keyword>
<dbReference type="PANTHER" id="PTHR43547:SF2">
    <property type="entry name" value="HYBRID SIGNAL TRANSDUCTION HISTIDINE KINASE C"/>
    <property type="match status" value="1"/>
</dbReference>
<dbReference type="Gene3D" id="1.10.287.130">
    <property type="match status" value="1"/>
</dbReference>
<keyword evidence="10" id="KW-0472">Membrane</keyword>
<evidence type="ECO:0000259" key="12">
    <source>
        <dbReference type="PROSITE" id="PS50885"/>
    </source>
</evidence>
<dbReference type="Gene3D" id="6.10.340.10">
    <property type="match status" value="1"/>
</dbReference>
<gene>
    <name evidence="13" type="ORF">CSO01_33630</name>
</gene>
<evidence type="ECO:0000256" key="4">
    <source>
        <dbReference type="ARBA" id="ARBA00022553"/>
    </source>
</evidence>
<dbReference type="SMART" id="SM00304">
    <property type="entry name" value="HAMP"/>
    <property type="match status" value="1"/>
</dbReference>
<dbReference type="InterPro" id="IPR003661">
    <property type="entry name" value="HisK_dim/P_dom"/>
</dbReference>
<evidence type="ECO:0000256" key="8">
    <source>
        <dbReference type="ARBA" id="ARBA00022989"/>
    </source>
</evidence>
<dbReference type="FunFam" id="3.30.565.10:FF:000006">
    <property type="entry name" value="Sensor histidine kinase WalK"/>
    <property type="match status" value="1"/>
</dbReference>
<dbReference type="Proteomes" id="UP000321798">
    <property type="component" value="Unassembled WGS sequence"/>
</dbReference>
<name>A0A512PHF7_9CELL</name>
<proteinExistence type="predicted"/>
<evidence type="ECO:0000256" key="1">
    <source>
        <dbReference type="ARBA" id="ARBA00000085"/>
    </source>
</evidence>
<accession>A0A512PHF7</accession>
<dbReference type="PROSITE" id="PS50885">
    <property type="entry name" value="HAMP"/>
    <property type="match status" value="1"/>
</dbReference>
<keyword evidence="8 10" id="KW-1133">Transmembrane helix</keyword>
<comment type="caution">
    <text evidence="13">The sequence shown here is derived from an EMBL/GenBank/DDBJ whole genome shotgun (WGS) entry which is preliminary data.</text>
</comment>
<dbReference type="GO" id="GO:0000155">
    <property type="term" value="F:phosphorelay sensor kinase activity"/>
    <property type="evidence" value="ECO:0007669"/>
    <property type="project" value="InterPro"/>
</dbReference>
<feature type="transmembrane region" description="Helical" evidence="10">
    <location>
        <begin position="73"/>
        <end position="94"/>
    </location>
</feature>
<feature type="domain" description="HAMP" evidence="12">
    <location>
        <begin position="96"/>
        <end position="149"/>
    </location>
</feature>
<comment type="catalytic activity">
    <reaction evidence="1">
        <text>ATP + protein L-histidine = ADP + protein N-phospho-L-histidine.</text>
        <dbReference type="EC" id="2.7.13.3"/>
    </reaction>
</comment>
<protein>
    <recommendedName>
        <fullName evidence="3">histidine kinase</fullName>
        <ecNumber evidence="3">2.7.13.3</ecNumber>
    </recommendedName>
</protein>
<dbReference type="InterPro" id="IPR003660">
    <property type="entry name" value="HAMP_dom"/>
</dbReference>
<organism evidence="13 14">
    <name type="scientific">Cellulomonas soli</name>
    <dbReference type="NCBI Taxonomy" id="931535"/>
    <lineage>
        <taxon>Bacteria</taxon>
        <taxon>Bacillati</taxon>
        <taxon>Actinomycetota</taxon>
        <taxon>Actinomycetes</taxon>
        <taxon>Micrococcales</taxon>
        <taxon>Cellulomonadaceae</taxon>
        <taxon>Cellulomonas</taxon>
    </lineage>
</organism>
<dbReference type="Pfam" id="PF00512">
    <property type="entry name" value="HisKA"/>
    <property type="match status" value="1"/>
</dbReference>
<dbReference type="AlphaFoldDB" id="A0A512PHF7"/>
<dbReference type="Pfam" id="PF00672">
    <property type="entry name" value="HAMP"/>
    <property type="match status" value="1"/>
</dbReference>
<keyword evidence="5" id="KW-0808">Transferase</keyword>
<dbReference type="InterPro" id="IPR036890">
    <property type="entry name" value="HATPase_C_sf"/>
</dbReference>
<evidence type="ECO:0000256" key="3">
    <source>
        <dbReference type="ARBA" id="ARBA00012438"/>
    </source>
</evidence>
<dbReference type="SUPFAM" id="SSF55874">
    <property type="entry name" value="ATPase domain of HSP90 chaperone/DNA topoisomerase II/histidine kinase"/>
    <property type="match status" value="1"/>
</dbReference>
<dbReference type="EC" id="2.7.13.3" evidence="3"/>
<dbReference type="CDD" id="cd00075">
    <property type="entry name" value="HATPase"/>
    <property type="match status" value="1"/>
</dbReference>
<keyword evidence="7 13" id="KW-0418">Kinase</keyword>
<dbReference type="InterPro" id="IPR005467">
    <property type="entry name" value="His_kinase_dom"/>
</dbReference>
<evidence type="ECO:0000313" key="13">
    <source>
        <dbReference type="EMBL" id="GEP70648.1"/>
    </source>
</evidence>
<evidence type="ECO:0000256" key="9">
    <source>
        <dbReference type="ARBA" id="ARBA00023012"/>
    </source>
</evidence>
<evidence type="ECO:0000256" key="5">
    <source>
        <dbReference type="ARBA" id="ARBA00022679"/>
    </source>
</evidence>
<dbReference type="Pfam" id="PF02518">
    <property type="entry name" value="HATPase_c"/>
    <property type="match status" value="1"/>
</dbReference>
<evidence type="ECO:0000259" key="11">
    <source>
        <dbReference type="PROSITE" id="PS50109"/>
    </source>
</evidence>
<dbReference type="InterPro" id="IPR004358">
    <property type="entry name" value="Sig_transdc_His_kin-like_C"/>
</dbReference>